<dbReference type="PROSITE" id="PS00211">
    <property type="entry name" value="ABC_TRANSPORTER_1"/>
    <property type="match status" value="1"/>
</dbReference>
<dbReference type="PROSITE" id="PS50893">
    <property type="entry name" value="ABC_TRANSPORTER_2"/>
    <property type="match status" value="1"/>
</dbReference>
<keyword evidence="4 6" id="KW-0067">ATP-binding</keyword>
<dbReference type="Pfam" id="PF00005">
    <property type="entry name" value="ABC_tran"/>
    <property type="match status" value="1"/>
</dbReference>
<dbReference type="GO" id="GO:0016887">
    <property type="term" value="F:ATP hydrolysis activity"/>
    <property type="evidence" value="ECO:0007669"/>
    <property type="project" value="InterPro"/>
</dbReference>
<dbReference type="InterPro" id="IPR050153">
    <property type="entry name" value="Metal_Ion_Import_ABC"/>
</dbReference>
<dbReference type="PANTHER" id="PTHR42734:SF17">
    <property type="entry name" value="METAL TRANSPORT SYSTEM ATP-BINDING PROTEIN TM_0124-RELATED"/>
    <property type="match status" value="1"/>
</dbReference>
<dbReference type="RefSeq" id="WP_132768008.1">
    <property type="nucleotide sequence ID" value="NZ_SMAB01000006.1"/>
</dbReference>
<dbReference type="Proteomes" id="UP000295788">
    <property type="component" value="Unassembled WGS sequence"/>
</dbReference>
<keyword evidence="2" id="KW-0813">Transport</keyword>
<sequence>MPQPLIEIHNLSFQYGNNQVLNHVNLVVDEGEFFGLVGPNGSGKSTLLKIILGLLQPSNGEIKLFGQPIEQFRDWKKIGYVSQKANSFNRGFPATVEEIVETGLYGSIGLFRSLHKSDREKVKEALKLVGLEELAKRNISKLSGGQQQRVFIARAIVSQPKLLILDEPTVGVDTKSVHQFYRLMGKLNRDLGMTLILVSHDIGMVTEKVSKLACLNKQLFFHGTPKEFEQQRGVLEKTYGSEMSLVTHHHHLEES</sequence>
<gene>
    <name evidence="6" type="ORF">EDD72_10628</name>
</gene>
<evidence type="ECO:0000256" key="3">
    <source>
        <dbReference type="ARBA" id="ARBA00022741"/>
    </source>
</evidence>
<evidence type="ECO:0000256" key="4">
    <source>
        <dbReference type="ARBA" id="ARBA00022840"/>
    </source>
</evidence>
<dbReference type="InterPro" id="IPR003593">
    <property type="entry name" value="AAA+_ATPase"/>
</dbReference>
<dbReference type="GO" id="GO:0005524">
    <property type="term" value="F:ATP binding"/>
    <property type="evidence" value="ECO:0007669"/>
    <property type="project" value="UniProtKB-KW"/>
</dbReference>
<dbReference type="InterPro" id="IPR027417">
    <property type="entry name" value="P-loop_NTPase"/>
</dbReference>
<dbReference type="PANTHER" id="PTHR42734">
    <property type="entry name" value="METAL TRANSPORT SYSTEM ATP-BINDING PROTEIN TM_0124-RELATED"/>
    <property type="match status" value="1"/>
</dbReference>
<protein>
    <submittedName>
        <fullName evidence="6">Zinc transport system ATP-binding protein</fullName>
    </submittedName>
</protein>
<name>A0A4R3KIR6_9BACI</name>
<dbReference type="SMART" id="SM00382">
    <property type="entry name" value="AAA"/>
    <property type="match status" value="1"/>
</dbReference>
<dbReference type="CDD" id="cd03235">
    <property type="entry name" value="ABC_Metallic_Cations"/>
    <property type="match status" value="1"/>
</dbReference>
<comment type="similarity">
    <text evidence="1">Belongs to the ABC transporter superfamily.</text>
</comment>
<evidence type="ECO:0000313" key="6">
    <source>
        <dbReference type="EMBL" id="TCS83102.1"/>
    </source>
</evidence>
<feature type="domain" description="ABC transporter" evidence="5">
    <location>
        <begin position="6"/>
        <end position="241"/>
    </location>
</feature>
<comment type="caution">
    <text evidence="6">The sequence shown here is derived from an EMBL/GenBank/DDBJ whole genome shotgun (WGS) entry which is preliminary data.</text>
</comment>
<dbReference type="OrthoDB" id="9806726at2"/>
<evidence type="ECO:0000256" key="1">
    <source>
        <dbReference type="ARBA" id="ARBA00005417"/>
    </source>
</evidence>
<dbReference type="Gene3D" id="3.40.50.300">
    <property type="entry name" value="P-loop containing nucleotide triphosphate hydrolases"/>
    <property type="match status" value="1"/>
</dbReference>
<dbReference type="EMBL" id="SMAB01000006">
    <property type="protein sequence ID" value="TCS83102.1"/>
    <property type="molecule type" value="Genomic_DNA"/>
</dbReference>
<evidence type="ECO:0000256" key="2">
    <source>
        <dbReference type="ARBA" id="ARBA00022448"/>
    </source>
</evidence>
<evidence type="ECO:0000313" key="7">
    <source>
        <dbReference type="Proteomes" id="UP000295788"/>
    </source>
</evidence>
<dbReference type="AlphaFoldDB" id="A0A4R3KIR6"/>
<keyword evidence="3" id="KW-0547">Nucleotide-binding</keyword>
<dbReference type="InterPro" id="IPR003439">
    <property type="entry name" value="ABC_transporter-like_ATP-bd"/>
</dbReference>
<dbReference type="SUPFAM" id="SSF52540">
    <property type="entry name" value="P-loop containing nucleoside triphosphate hydrolases"/>
    <property type="match status" value="1"/>
</dbReference>
<dbReference type="FunFam" id="3.40.50.300:FF:000134">
    <property type="entry name" value="Iron-enterobactin ABC transporter ATP-binding protein"/>
    <property type="match status" value="1"/>
</dbReference>
<proteinExistence type="inferred from homology"/>
<reference evidence="6 7" key="1">
    <citation type="submission" date="2019-03" db="EMBL/GenBank/DDBJ databases">
        <title>Genomic Encyclopedia of Type Strains, Phase IV (KMG-IV): sequencing the most valuable type-strain genomes for metagenomic binning, comparative biology and taxonomic classification.</title>
        <authorList>
            <person name="Goeker M."/>
        </authorList>
    </citation>
    <scope>NUCLEOTIDE SEQUENCE [LARGE SCALE GENOMIC DNA]</scope>
    <source>
        <strain evidence="6 7">DSM 23802</strain>
    </source>
</reference>
<keyword evidence="7" id="KW-1185">Reference proteome</keyword>
<evidence type="ECO:0000259" key="5">
    <source>
        <dbReference type="PROSITE" id="PS50893"/>
    </source>
</evidence>
<organism evidence="6 7">
    <name type="scientific">Tepidibacillus fermentans</name>
    <dbReference type="NCBI Taxonomy" id="1281767"/>
    <lineage>
        <taxon>Bacteria</taxon>
        <taxon>Bacillati</taxon>
        <taxon>Bacillota</taxon>
        <taxon>Bacilli</taxon>
        <taxon>Bacillales</taxon>
        <taxon>Bacillaceae</taxon>
        <taxon>Tepidibacillus</taxon>
    </lineage>
</organism>
<accession>A0A4R3KIR6</accession>
<dbReference type="InterPro" id="IPR017871">
    <property type="entry name" value="ABC_transporter-like_CS"/>
</dbReference>